<dbReference type="VEuPathDB" id="MicrosporidiaDB:NEDG_01312"/>
<dbReference type="GO" id="GO:0032389">
    <property type="term" value="C:MutLalpha complex"/>
    <property type="evidence" value="ECO:0007669"/>
    <property type="project" value="TreeGrafter"/>
</dbReference>
<name>A0A177EE27_9MICR</name>
<dbReference type="GO" id="GO:0140664">
    <property type="term" value="F:ATP-dependent DNA damage sensor activity"/>
    <property type="evidence" value="ECO:0007669"/>
    <property type="project" value="InterPro"/>
</dbReference>
<organism evidence="4 5">
    <name type="scientific">Nematocida displodere</name>
    <dbReference type="NCBI Taxonomy" id="1805483"/>
    <lineage>
        <taxon>Eukaryota</taxon>
        <taxon>Fungi</taxon>
        <taxon>Fungi incertae sedis</taxon>
        <taxon>Microsporidia</taxon>
        <taxon>Nematocida</taxon>
    </lineage>
</organism>
<dbReference type="RefSeq" id="XP_067543918.1">
    <property type="nucleotide sequence ID" value="XM_067688730.1"/>
</dbReference>
<dbReference type="Pfam" id="PF13589">
    <property type="entry name" value="HATPase_c_3"/>
    <property type="match status" value="1"/>
</dbReference>
<dbReference type="OrthoDB" id="10263226at2759"/>
<dbReference type="InterPro" id="IPR014790">
    <property type="entry name" value="MutL_C"/>
</dbReference>
<dbReference type="PANTHER" id="PTHR10073">
    <property type="entry name" value="DNA MISMATCH REPAIR PROTEIN MLH, PMS, MUTL"/>
    <property type="match status" value="1"/>
</dbReference>
<evidence type="ECO:0000313" key="5">
    <source>
        <dbReference type="Proteomes" id="UP000185944"/>
    </source>
</evidence>
<dbReference type="InterPro" id="IPR037198">
    <property type="entry name" value="MutL_C_sf"/>
</dbReference>
<feature type="region of interest" description="Disordered" evidence="2">
    <location>
        <begin position="362"/>
        <end position="390"/>
    </location>
</feature>
<dbReference type="InterPro" id="IPR042121">
    <property type="entry name" value="MutL_C_regsub"/>
</dbReference>
<keyword evidence="5" id="KW-1185">Reference proteome</keyword>
<gene>
    <name evidence="4" type="ORF">NEDG_01312</name>
</gene>
<dbReference type="Gene3D" id="3.30.565.10">
    <property type="entry name" value="Histidine kinase-like ATPase, C-terminal domain"/>
    <property type="match status" value="1"/>
</dbReference>
<protein>
    <submittedName>
        <fullName evidence="4">DNA mismatch repair protein PMS2</fullName>
    </submittedName>
</protein>
<dbReference type="SUPFAM" id="SSF118116">
    <property type="entry name" value="DNA mismatch repair protein MutL"/>
    <property type="match status" value="1"/>
</dbReference>
<evidence type="ECO:0000256" key="1">
    <source>
        <dbReference type="ARBA" id="ARBA00006082"/>
    </source>
</evidence>
<dbReference type="GO" id="GO:0005524">
    <property type="term" value="F:ATP binding"/>
    <property type="evidence" value="ECO:0007669"/>
    <property type="project" value="InterPro"/>
</dbReference>
<accession>A0A177EE27</accession>
<dbReference type="InterPro" id="IPR038973">
    <property type="entry name" value="MutL/Mlh/Pms-like"/>
</dbReference>
<dbReference type="AlphaFoldDB" id="A0A177EE27"/>
<dbReference type="SMART" id="SM00853">
    <property type="entry name" value="MutL_C"/>
    <property type="match status" value="1"/>
</dbReference>
<dbReference type="Proteomes" id="UP000185944">
    <property type="component" value="Unassembled WGS sequence"/>
</dbReference>
<evidence type="ECO:0000259" key="3">
    <source>
        <dbReference type="SMART" id="SM00853"/>
    </source>
</evidence>
<dbReference type="Gene3D" id="3.30.1540.20">
    <property type="entry name" value="MutL, C-terminal domain, dimerisation subdomain"/>
    <property type="match status" value="1"/>
</dbReference>
<dbReference type="InterPro" id="IPR042120">
    <property type="entry name" value="MutL_C_dimsub"/>
</dbReference>
<reference evidence="4 5" key="1">
    <citation type="submission" date="2016-02" db="EMBL/GenBank/DDBJ databases">
        <title>Discovery of a natural microsporidian pathogen with a broad tissue tropism in Caenorhabditis elegans.</title>
        <authorList>
            <person name="Luallen R.J."/>
            <person name="Reinke A.W."/>
            <person name="Tong L."/>
            <person name="Botts M.R."/>
            <person name="Felix M.-A."/>
            <person name="Troemel E.R."/>
        </authorList>
    </citation>
    <scope>NUCLEOTIDE SEQUENCE [LARGE SCALE GENOMIC DNA]</scope>
    <source>
        <strain evidence="4 5">JUm2807</strain>
    </source>
</reference>
<comment type="similarity">
    <text evidence="1">Belongs to the DNA mismatch repair MutL/HexB family.</text>
</comment>
<proteinExistence type="inferred from homology"/>
<dbReference type="GeneID" id="93647662"/>
<feature type="domain" description="MutL C-terminal dimerisation" evidence="3">
    <location>
        <begin position="426"/>
        <end position="567"/>
    </location>
</feature>
<dbReference type="InterPro" id="IPR036890">
    <property type="entry name" value="HATPase_C_sf"/>
</dbReference>
<dbReference type="STRING" id="1805483.A0A177EE27"/>
<dbReference type="GO" id="GO:0006298">
    <property type="term" value="P:mismatch repair"/>
    <property type="evidence" value="ECO:0007669"/>
    <property type="project" value="InterPro"/>
</dbReference>
<dbReference type="PANTHER" id="PTHR10073:SF52">
    <property type="entry name" value="MISMATCH REPAIR ENDONUCLEASE PMS2"/>
    <property type="match status" value="1"/>
</dbReference>
<dbReference type="Gene3D" id="3.30.1370.100">
    <property type="entry name" value="MutL, C-terminal domain, regulatory subdomain"/>
    <property type="match status" value="1"/>
</dbReference>
<dbReference type="EMBL" id="LTDL01000041">
    <property type="protein sequence ID" value="OAG29239.1"/>
    <property type="molecule type" value="Genomic_DNA"/>
</dbReference>
<dbReference type="SUPFAM" id="SSF55874">
    <property type="entry name" value="ATPase domain of HSP90 chaperone/DNA topoisomerase II/histidine kinase"/>
    <property type="match status" value="1"/>
</dbReference>
<dbReference type="Pfam" id="PF08676">
    <property type="entry name" value="MutL_C"/>
    <property type="match status" value="1"/>
</dbReference>
<evidence type="ECO:0000313" key="4">
    <source>
        <dbReference type="EMBL" id="OAG29239.1"/>
    </source>
</evidence>
<evidence type="ECO:0000256" key="2">
    <source>
        <dbReference type="SAM" id="MobiDB-lite"/>
    </source>
</evidence>
<comment type="caution">
    <text evidence="4">The sequence shown here is derived from an EMBL/GenBank/DDBJ whole genome shotgun (WGS) entry which is preliminary data.</text>
</comment>
<sequence>MRIEVLPEETASLISVSQIIPDPYVLLKELIENSLDSGATTIKVGIHGEDVLQYVVQDDGTGINVNEHFLKLGGTSKKDRTTYGCKGVALYGITQLADVQITTKTAADAKKVTATNGAVRIEPCFKPEQGTTTRVTNFHKAFPVRYTYILKTIQAYLRDIVTLCKKYVITHKVRFTVERNSKVIYTCHRVPECPTQRLIAAYEVSESHGLVQVLGSSFRLSMVLSPPHRSKLDGASQKPGAFKVEGVIYAGGKIIESAKVAAELAAIAKQFSSKVYFHMEILQVHPDENTLHNIGTRSNKHHRLIYKEVLLLKSLEELRVGGHLDHKVSPQHAKPISSFISGTETIYTATIDHAQATPITAPSQTSVTAPPHTPVNAPSQTPVTAPKPNPNSKILAYTITNTETFEVKEYTEGMRLQKEDLLSLKTIGQFNNSFILAALQKPMHTLMYAIDQHSADEAVKYEHLKNTYTYTKQKLIRPLAVNLSEYERYLVEENKDTLERHGFILSPANTEVLEVPLYGKHAFGEEELKEVLESISEGGKERVLFKSLRGILASKACRSSVMIGDPLTEQQMKDILSKLGQTTRPWNCPHGRPTIVLLQSHKSPSTNPSTQIQ</sequence>
<dbReference type="GO" id="GO:0016887">
    <property type="term" value="F:ATP hydrolysis activity"/>
    <property type="evidence" value="ECO:0007669"/>
    <property type="project" value="InterPro"/>
</dbReference>